<dbReference type="PANTHER" id="PTHR21666:SF270">
    <property type="entry name" value="MUREIN HYDROLASE ACTIVATOR ENVC"/>
    <property type="match status" value="1"/>
</dbReference>
<reference evidence="3 4" key="1">
    <citation type="submission" date="2012-06" db="EMBL/GenBank/DDBJ databases">
        <title>Finished plasmid 1 of genome of Chroococcidiopsis thermalis PCC 7203.</title>
        <authorList>
            <consortium name="US DOE Joint Genome Institute"/>
            <person name="Gugger M."/>
            <person name="Coursin T."/>
            <person name="Rippka R."/>
            <person name="Tandeau De Marsac N."/>
            <person name="Huntemann M."/>
            <person name="Wei C.-L."/>
            <person name="Han J."/>
            <person name="Detter J.C."/>
            <person name="Han C."/>
            <person name="Tapia R."/>
            <person name="Davenport K."/>
            <person name="Daligault H."/>
            <person name="Erkkila T."/>
            <person name="Gu W."/>
            <person name="Munk A.C.C."/>
            <person name="Teshima H."/>
            <person name="Xu Y."/>
            <person name="Chain P."/>
            <person name="Chen A."/>
            <person name="Krypides N."/>
            <person name="Mavromatis K."/>
            <person name="Markowitz V."/>
            <person name="Szeto E."/>
            <person name="Ivanova N."/>
            <person name="Mikhailova N."/>
            <person name="Ovchinnikova G."/>
            <person name="Pagani I."/>
            <person name="Pati A."/>
            <person name="Goodwin L."/>
            <person name="Peters L."/>
            <person name="Pitluck S."/>
            <person name="Woyke T."/>
            <person name="Kerfeld C."/>
        </authorList>
    </citation>
    <scope>NUCLEOTIDE SEQUENCE [LARGE SCALE GENOMIC DNA]</scope>
    <source>
        <strain evidence="3 4">PCC 7203</strain>
        <plasmid evidence="3 4">pCHRO.01</plasmid>
    </source>
</reference>
<evidence type="ECO:0000313" key="4">
    <source>
        <dbReference type="Proteomes" id="UP000010384"/>
    </source>
</evidence>
<dbReference type="PANTHER" id="PTHR21666">
    <property type="entry name" value="PEPTIDASE-RELATED"/>
    <property type="match status" value="1"/>
</dbReference>
<proteinExistence type="predicted"/>
<sequence length="377" mass="40877">MNKVAAIFTLTTSNKILEEYTNSVRQKNKRWMRTATVTLGLVVSTGASNLLMIQQSDRALAVKLTSNEPTVSTIPIGAEVPRRKSIDLSEPEAARSRSPFNPHVQKLRMEVERLQQKYSTQSAFAPRSSEGSTLVAPLQPSAPSKADSLTEELNFLRHLNSSAERSMKPKLFTAQVPDAPKPAIKARHSTPANTTTPKSSSSVVTAPIVGLETSGMLDLLKEQQISPDLPPLGAVDTYLPKLFKNSTPAKYYAWPAKGSVTSNYGRRWGRMHQGIDIAAAVGMPIFASAPGVVVKAGWNSGGYGNLVEIQHSNGSLTRYAHNQRVLVRVGQQVGQGQQIAQMGSTGRSSGPHSHFELHLQGKGVVNPIAYLPRQVRV</sequence>
<organism evidence="3 4">
    <name type="scientific">Chroococcidiopsis thermalis (strain PCC 7203)</name>
    <dbReference type="NCBI Taxonomy" id="251229"/>
    <lineage>
        <taxon>Bacteria</taxon>
        <taxon>Bacillati</taxon>
        <taxon>Cyanobacteriota</taxon>
        <taxon>Cyanophyceae</taxon>
        <taxon>Chroococcidiopsidales</taxon>
        <taxon>Chroococcidiopsidaceae</taxon>
        <taxon>Chroococcidiopsis</taxon>
    </lineage>
</organism>
<dbReference type="GO" id="GO:0004222">
    <property type="term" value="F:metalloendopeptidase activity"/>
    <property type="evidence" value="ECO:0007669"/>
    <property type="project" value="TreeGrafter"/>
</dbReference>
<dbReference type="InParanoid" id="K9U7J0"/>
<accession>K9U7J0</accession>
<geneLocation type="plasmid" evidence="3 4">
    <name>pCHRO.01</name>
</geneLocation>
<dbReference type="EMBL" id="CP003598">
    <property type="protein sequence ID" value="AFY91077.1"/>
    <property type="molecule type" value="Genomic_DNA"/>
</dbReference>
<dbReference type="AlphaFoldDB" id="K9U7J0"/>
<dbReference type="Proteomes" id="UP000010384">
    <property type="component" value="Plasmid pCHRO.01"/>
</dbReference>
<feature type="domain" description="M23ase beta-sheet core" evidence="2">
    <location>
        <begin position="270"/>
        <end position="363"/>
    </location>
</feature>
<dbReference type="OrthoDB" id="507840at2"/>
<dbReference type="Gene3D" id="2.70.70.10">
    <property type="entry name" value="Glucose Permease (Domain IIA)"/>
    <property type="match status" value="1"/>
</dbReference>
<feature type="region of interest" description="Disordered" evidence="1">
    <location>
        <begin position="180"/>
        <end position="201"/>
    </location>
</feature>
<evidence type="ECO:0000256" key="1">
    <source>
        <dbReference type="SAM" id="MobiDB-lite"/>
    </source>
</evidence>
<dbReference type="KEGG" id="cthe:Chro_5729"/>
<dbReference type="CDD" id="cd12797">
    <property type="entry name" value="M23_peptidase"/>
    <property type="match status" value="1"/>
</dbReference>
<dbReference type="InterPro" id="IPR050570">
    <property type="entry name" value="Cell_wall_metabolism_enzyme"/>
</dbReference>
<dbReference type="InterPro" id="IPR011055">
    <property type="entry name" value="Dup_hybrid_motif"/>
</dbReference>
<dbReference type="Pfam" id="PF01551">
    <property type="entry name" value="Peptidase_M23"/>
    <property type="match status" value="1"/>
</dbReference>
<protein>
    <submittedName>
        <fullName evidence="3">Peptidase M23</fullName>
    </submittedName>
</protein>
<keyword evidence="4" id="KW-1185">Reference proteome</keyword>
<gene>
    <name evidence="3" type="ORF">Chro_5729</name>
</gene>
<dbReference type="PATRIC" id="fig|251229.3.peg.6694"/>
<dbReference type="SUPFAM" id="SSF51261">
    <property type="entry name" value="Duplicated hybrid motif"/>
    <property type="match status" value="1"/>
</dbReference>
<dbReference type="HOGENOM" id="CLU_732989_0_0_3"/>
<evidence type="ECO:0000259" key="2">
    <source>
        <dbReference type="Pfam" id="PF01551"/>
    </source>
</evidence>
<dbReference type="InterPro" id="IPR016047">
    <property type="entry name" value="M23ase_b-sheet_dom"/>
</dbReference>
<evidence type="ECO:0000313" key="3">
    <source>
        <dbReference type="EMBL" id="AFY91077.1"/>
    </source>
</evidence>
<name>K9U7J0_CHRTP</name>
<keyword evidence="3" id="KW-0614">Plasmid</keyword>
<feature type="region of interest" description="Disordered" evidence="1">
    <location>
        <begin position="119"/>
        <end position="145"/>
    </location>
</feature>